<dbReference type="RefSeq" id="WP_281752107.1">
    <property type="nucleotide sequence ID" value="NZ_BRVP01000003.1"/>
</dbReference>
<evidence type="ECO:0000313" key="1">
    <source>
        <dbReference type="EMBL" id="GLB51506.1"/>
    </source>
</evidence>
<dbReference type="EMBL" id="BRVP01000003">
    <property type="protein sequence ID" value="GLB51506.1"/>
    <property type="molecule type" value="Genomic_DNA"/>
</dbReference>
<dbReference type="AlphaFoldDB" id="A0A9W6B342"/>
<proteinExistence type="predicted"/>
<accession>A0A9W6B342</accession>
<dbReference type="Proteomes" id="UP001143545">
    <property type="component" value="Unassembled WGS sequence"/>
</dbReference>
<name>A0A9W6B342_9FLAO</name>
<protein>
    <submittedName>
        <fullName evidence="1">Uncharacterized protein</fullName>
    </submittedName>
</protein>
<sequence>MNKIIITTVCFLSAVTLFKVKAQDNIMVMDDNNKVVDGYYLLLVNKKDTLVLNSFNEISEKKLLAYKQLVVTHINYNLYFLNDLKRIPDTIVLKHKETMLDEVILAKKREKKRKVSLEGLVRLLYDPPTNSSFNHKWASFKIPKGTYIKDIDIHLQKNFEGVKNIDRGVFKISLYSIDSITATPFKSFYTSDTLKNTGKSSVYNLKMRKKHIKVPKNGFFVVFEVLDKKCYSPLYISSKVGTITATPMVKNKYSKNYSKRTYLMSLGRTNENWQLKPIKLKIDIHYEN</sequence>
<reference evidence="1" key="1">
    <citation type="submission" date="2022-07" db="EMBL/GenBank/DDBJ databases">
        <title>Taxonomy of Novel Oxalotrophic and Methylotrophic Bacteria.</title>
        <authorList>
            <person name="Sahin N."/>
            <person name="Tani A."/>
        </authorList>
    </citation>
    <scope>NUCLEOTIDE SEQUENCE</scope>
    <source>
        <strain evidence="1">AM327</strain>
    </source>
</reference>
<comment type="caution">
    <text evidence="1">The sequence shown here is derived from an EMBL/GenBank/DDBJ whole genome shotgun (WGS) entry which is preliminary data.</text>
</comment>
<gene>
    <name evidence="1" type="ORF">NBRC110019_05450</name>
</gene>
<evidence type="ECO:0000313" key="2">
    <source>
        <dbReference type="Proteomes" id="UP001143545"/>
    </source>
</evidence>
<keyword evidence="2" id="KW-1185">Reference proteome</keyword>
<organism evidence="1 2">
    <name type="scientific">Neptunitalea chrysea</name>
    <dbReference type="NCBI Taxonomy" id="1647581"/>
    <lineage>
        <taxon>Bacteria</taxon>
        <taxon>Pseudomonadati</taxon>
        <taxon>Bacteroidota</taxon>
        <taxon>Flavobacteriia</taxon>
        <taxon>Flavobacteriales</taxon>
        <taxon>Flavobacteriaceae</taxon>
        <taxon>Neptunitalea</taxon>
    </lineage>
</organism>